<evidence type="ECO:0000313" key="2">
    <source>
        <dbReference type="Proteomes" id="UP000276588"/>
    </source>
</evidence>
<comment type="caution">
    <text evidence="1">The sequence shown here is derived from an EMBL/GenBank/DDBJ whole genome shotgun (WGS) entry which is preliminary data.</text>
</comment>
<evidence type="ECO:0000313" key="1">
    <source>
        <dbReference type="EMBL" id="RJX42067.1"/>
    </source>
</evidence>
<evidence type="ECO:0008006" key="3">
    <source>
        <dbReference type="Google" id="ProtNLM"/>
    </source>
</evidence>
<name>A0A3A6PL21_9EURY</name>
<dbReference type="AlphaFoldDB" id="A0A3A6PL21"/>
<dbReference type="EMBL" id="QKNY01000018">
    <property type="protein sequence ID" value="RJX42067.1"/>
    <property type="molecule type" value="Genomic_DNA"/>
</dbReference>
<organism evidence="1 2">
    <name type="scientific">Halonotius aquaticus</name>
    <dbReference type="NCBI Taxonomy" id="2216978"/>
    <lineage>
        <taxon>Archaea</taxon>
        <taxon>Methanobacteriati</taxon>
        <taxon>Methanobacteriota</taxon>
        <taxon>Stenosarchaea group</taxon>
        <taxon>Halobacteria</taxon>
        <taxon>Halobacteriales</taxon>
        <taxon>Haloferacaceae</taxon>
        <taxon>Halonotius</taxon>
    </lineage>
</organism>
<proteinExistence type="predicted"/>
<sequence>MISVEVENEEGAVTVARIVAPNGETVVESDVTGVATITHTATENGVYTVDIRPARRGYYHIDIE</sequence>
<protein>
    <recommendedName>
        <fullName evidence="3">Por secretion system C-terminal sorting domain-containing protein</fullName>
    </recommendedName>
</protein>
<reference evidence="1 2" key="1">
    <citation type="submission" date="2018-06" db="EMBL/GenBank/DDBJ databases">
        <title>Halonotius sp. F13-13 a new haloarchaeeon isolated from a solar saltern from Isla Cristina, Huelva, Spain.</title>
        <authorList>
            <person name="Duran-Viseras A."/>
            <person name="Sanchez-Porro C."/>
            <person name="Ventosa A."/>
        </authorList>
    </citation>
    <scope>NUCLEOTIDE SEQUENCE [LARGE SCALE GENOMIC DNA]</scope>
    <source>
        <strain evidence="1 2">F13-13</strain>
    </source>
</reference>
<dbReference type="Proteomes" id="UP000276588">
    <property type="component" value="Unassembled WGS sequence"/>
</dbReference>
<accession>A0A3A6PL21</accession>
<gene>
    <name evidence="1" type="ORF">DM826_10455</name>
</gene>
<keyword evidence="2" id="KW-1185">Reference proteome</keyword>